<organism evidence="12 13">
    <name type="scientific">Rubrivirga marina</name>
    <dbReference type="NCBI Taxonomy" id="1196024"/>
    <lineage>
        <taxon>Bacteria</taxon>
        <taxon>Pseudomonadati</taxon>
        <taxon>Rhodothermota</taxon>
        <taxon>Rhodothermia</taxon>
        <taxon>Rhodothermales</taxon>
        <taxon>Rubricoccaceae</taxon>
        <taxon>Rubrivirga</taxon>
    </lineage>
</organism>
<dbReference type="RefSeq" id="WP_095509851.1">
    <property type="nucleotide sequence ID" value="NZ_MQWD01000001.1"/>
</dbReference>
<dbReference type="InterPro" id="IPR005846">
    <property type="entry name" value="A-D-PHexomutase_a/b/a-III"/>
</dbReference>
<evidence type="ECO:0000259" key="11">
    <source>
        <dbReference type="Pfam" id="PF02880"/>
    </source>
</evidence>
<dbReference type="EMBL" id="MQWD01000001">
    <property type="protein sequence ID" value="PAP76204.1"/>
    <property type="molecule type" value="Genomic_DNA"/>
</dbReference>
<proteinExistence type="inferred from homology"/>
<dbReference type="GO" id="GO:0006166">
    <property type="term" value="P:purine ribonucleoside salvage"/>
    <property type="evidence" value="ECO:0007669"/>
    <property type="project" value="TreeGrafter"/>
</dbReference>
<evidence type="ECO:0000256" key="5">
    <source>
        <dbReference type="ARBA" id="ARBA00022842"/>
    </source>
</evidence>
<reference evidence="12 13" key="1">
    <citation type="submission" date="2016-11" db="EMBL/GenBank/DDBJ databases">
        <title>Study of marine rhodopsin-containing bacteria.</title>
        <authorList>
            <person name="Yoshizawa S."/>
            <person name="Kumagai Y."/>
            <person name="Kogure K."/>
        </authorList>
    </citation>
    <scope>NUCLEOTIDE SEQUENCE [LARGE SCALE GENOMIC DNA]</scope>
    <source>
        <strain evidence="12 13">SAORIC-28</strain>
    </source>
</reference>
<dbReference type="AlphaFoldDB" id="A0A271IZI0"/>
<comment type="caution">
    <text evidence="12">The sequence shown here is derived from an EMBL/GenBank/DDBJ whole genome shotgun (WGS) entry which is preliminary data.</text>
</comment>
<gene>
    <name evidence="12" type="ORF">BSZ37_06975</name>
</gene>
<dbReference type="CDD" id="cd05800">
    <property type="entry name" value="PGM_like2"/>
    <property type="match status" value="1"/>
</dbReference>
<accession>A0A271IZI0</accession>
<evidence type="ECO:0000313" key="13">
    <source>
        <dbReference type="Proteomes" id="UP000216339"/>
    </source>
</evidence>
<dbReference type="InterPro" id="IPR005841">
    <property type="entry name" value="Alpha-D-phosphohexomutase_SF"/>
</dbReference>
<evidence type="ECO:0000313" key="12">
    <source>
        <dbReference type="EMBL" id="PAP76204.1"/>
    </source>
</evidence>
<dbReference type="PANTHER" id="PTHR45745:SF1">
    <property type="entry name" value="PHOSPHOGLUCOMUTASE 2B-RELATED"/>
    <property type="match status" value="1"/>
</dbReference>
<feature type="domain" description="Alpha-D-phosphohexomutase alpha/beta/alpha" evidence="11">
    <location>
        <begin position="265"/>
        <end position="377"/>
    </location>
</feature>
<keyword evidence="13" id="KW-1185">Reference proteome</keyword>
<feature type="domain" description="Alpha-D-phosphohexomutase alpha/beta/alpha" evidence="10">
    <location>
        <begin position="163"/>
        <end position="261"/>
    </location>
</feature>
<evidence type="ECO:0000256" key="2">
    <source>
        <dbReference type="ARBA" id="ARBA00010231"/>
    </source>
</evidence>
<evidence type="ECO:0000256" key="4">
    <source>
        <dbReference type="ARBA" id="ARBA00022723"/>
    </source>
</evidence>
<dbReference type="GO" id="GO:0008973">
    <property type="term" value="F:phosphopentomutase activity"/>
    <property type="evidence" value="ECO:0007669"/>
    <property type="project" value="TreeGrafter"/>
</dbReference>
<keyword evidence="5 7" id="KW-0460">Magnesium</keyword>
<comment type="similarity">
    <text evidence="2 7">Belongs to the phosphohexose mutase family.</text>
</comment>
<comment type="cofactor">
    <cofactor evidence="1">
        <name>Mg(2+)</name>
        <dbReference type="ChEBI" id="CHEBI:18420"/>
    </cofactor>
</comment>
<dbReference type="Pfam" id="PF02879">
    <property type="entry name" value="PGM_PMM_II"/>
    <property type="match status" value="1"/>
</dbReference>
<evidence type="ECO:0000256" key="3">
    <source>
        <dbReference type="ARBA" id="ARBA00022553"/>
    </source>
</evidence>
<dbReference type="GO" id="GO:0005975">
    <property type="term" value="P:carbohydrate metabolic process"/>
    <property type="evidence" value="ECO:0007669"/>
    <property type="project" value="InterPro"/>
</dbReference>
<dbReference type="Proteomes" id="UP000216339">
    <property type="component" value="Unassembled WGS sequence"/>
</dbReference>
<keyword evidence="4 7" id="KW-0479">Metal-binding</keyword>
<dbReference type="PRINTS" id="PR00509">
    <property type="entry name" value="PGMPMM"/>
</dbReference>
<keyword evidence="3" id="KW-0597">Phosphoprotein</keyword>
<dbReference type="InterPro" id="IPR016055">
    <property type="entry name" value="A-D-PHexomutase_a/b/a-I/II/III"/>
</dbReference>
<dbReference type="PANTHER" id="PTHR45745">
    <property type="entry name" value="PHOSPHOMANNOMUTASE 45A"/>
    <property type="match status" value="1"/>
</dbReference>
<dbReference type="Gene3D" id="3.40.120.10">
    <property type="entry name" value="Alpha-D-Glucose-1,6-Bisphosphate, subunit A, domain 3"/>
    <property type="match status" value="3"/>
</dbReference>
<evidence type="ECO:0000259" key="8">
    <source>
        <dbReference type="Pfam" id="PF00408"/>
    </source>
</evidence>
<evidence type="ECO:0000256" key="7">
    <source>
        <dbReference type="RuleBase" id="RU004326"/>
    </source>
</evidence>
<evidence type="ECO:0000259" key="9">
    <source>
        <dbReference type="Pfam" id="PF02878"/>
    </source>
</evidence>
<evidence type="ECO:0000256" key="1">
    <source>
        <dbReference type="ARBA" id="ARBA00001946"/>
    </source>
</evidence>
<dbReference type="SUPFAM" id="SSF53738">
    <property type="entry name" value="Phosphoglucomutase, first 3 domains"/>
    <property type="match status" value="2"/>
</dbReference>
<protein>
    <submittedName>
        <fullName evidence="12">Phosphomannomutase</fullName>
    </submittedName>
</protein>
<dbReference type="InterPro" id="IPR005845">
    <property type="entry name" value="A-D-PHexomutase_a/b/a-II"/>
</dbReference>
<evidence type="ECO:0000256" key="6">
    <source>
        <dbReference type="ARBA" id="ARBA00023235"/>
    </source>
</evidence>
<feature type="domain" description="Alpha-D-phosphohexomutase C-terminal" evidence="8">
    <location>
        <begin position="404"/>
        <end position="459"/>
    </location>
</feature>
<keyword evidence="6" id="KW-0413">Isomerase</keyword>
<dbReference type="SUPFAM" id="SSF55957">
    <property type="entry name" value="Phosphoglucomutase, C-terminal domain"/>
    <property type="match status" value="1"/>
</dbReference>
<dbReference type="InterPro" id="IPR036900">
    <property type="entry name" value="A-D-PHexomutase_C_sf"/>
</dbReference>
<dbReference type="Pfam" id="PF00408">
    <property type="entry name" value="PGM_PMM_IV"/>
    <property type="match status" value="1"/>
</dbReference>
<dbReference type="PROSITE" id="PS00710">
    <property type="entry name" value="PGM_PMM"/>
    <property type="match status" value="1"/>
</dbReference>
<sequence>MSEITFGTDGWRAVIAEDYTFDNLTRVARATAAWVQKQDAGDGSVVVGHDTRFQGPAFARHVACVFASAGVHVHLAEAFATTPAVSWATNDRGATAGIVITASHNPPEYNGFKIKGHFGGPATPAMIREVEAELAALKGRFTLRPYDALVADGLIETFDLQAGYVDLLRQRLDLDAIKEAATRVAYDAMYGAGQGVVTELLGKPRVEELHHELNPGMHGQAPEPIERNLEGLLETVTAENCGIGLATDGDADRIGLVDEEGQFVDSHKILALLVKYLHEEKGLRGDIVKTFSTTDMLDRMGETYGLDVTTTPIGFKYIGPKIVEGDVLVGGEESGGMAIKGHIPERDGLFIGMTVVEMMVKRERTLSGLVRELMDEFGPHYQSRQDLHTTEDRKQAVLQHLQADGLAEVDGQPVTATETLDGFKFRVADGWLMFRASGTEPVLRIYSEAPSQEAADALVAWGVRFVEGDG</sequence>
<dbReference type="InterPro" id="IPR016066">
    <property type="entry name" value="A-D-PHexomutase_CS"/>
</dbReference>
<dbReference type="Gene3D" id="3.30.310.50">
    <property type="entry name" value="Alpha-D-phosphohexomutase, C-terminal domain"/>
    <property type="match status" value="1"/>
</dbReference>
<feature type="domain" description="Alpha-D-phosphohexomutase alpha/beta/alpha" evidence="9">
    <location>
        <begin position="5"/>
        <end position="136"/>
    </location>
</feature>
<dbReference type="OrthoDB" id="9806956at2"/>
<evidence type="ECO:0000259" key="10">
    <source>
        <dbReference type="Pfam" id="PF02879"/>
    </source>
</evidence>
<dbReference type="GO" id="GO:0000287">
    <property type="term" value="F:magnesium ion binding"/>
    <property type="evidence" value="ECO:0007669"/>
    <property type="project" value="InterPro"/>
</dbReference>
<dbReference type="InterPro" id="IPR005844">
    <property type="entry name" value="A-D-PHexomutase_a/b/a-I"/>
</dbReference>
<dbReference type="Pfam" id="PF02880">
    <property type="entry name" value="PGM_PMM_III"/>
    <property type="match status" value="1"/>
</dbReference>
<dbReference type="Pfam" id="PF02878">
    <property type="entry name" value="PGM_PMM_I"/>
    <property type="match status" value="1"/>
</dbReference>
<dbReference type="InterPro" id="IPR005843">
    <property type="entry name" value="A-D-PHexomutase_C"/>
</dbReference>
<name>A0A271IZI0_9BACT</name>